<dbReference type="InterPro" id="IPR036259">
    <property type="entry name" value="MFS_trans_sf"/>
</dbReference>
<evidence type="ECO:0000256" key="3">
    <source>
        <dbReference type="ARBA" id="ARBA00022448"/>
    </source>
</evidence>
<dbReference type="InterPro" id="IPR011701">
    <property type="entry name" value="MFS"/>
</dbReference>
<dbReference type="Proteomes" id="UP000217199">
    <property type="component" value="Unassembled WGS sequence"/>
</dbReference>
<dbReference type="GO" id="GO:0022857">
    <property type="term" value="F:transmembrane transporter activity"/>
    <property type="evidence" value="ECO:0007669"/>
    <property type="project" value="InterPro"/>
</dbReference>
<dbReference type="InterPro" id="IPR051788">
    <property type="entry name" value="MFS_Transporter"/>
</dbReference>
<gene>
    <name evidence="9" type="ORF">PNOK_0185400</name>
</gene>
<evidence type="ECO:0000313" key="10">
    <source>
        <dbReference type="Proteomes" id="UP000217199"/>
    </source>
</evidence>
<protein>
    <submittedName>
        <fullName evidence="9">MFS general substrate transporter</fullName>
    </submittedName>
</protein>
<dbReference type="Pfam" id="PF07690">
    <property type="entry name" value="MFS_1"/>
    <property type="match status" value="1"/>
</dbReference>
<dbReference type="InParanoid" id="A0A286UQN9"/>
<comment type="similarity">
    <text evidence="2">Belongs to the major facilitator superfamily.</text>
</comment>
<keyword evidence="4 8" id="KW-0812">Transmembrane</keyword>
<dbReference type="Gene3D" id="1.20.1250.20">
    <property type="entry name" value="MFS general substrate transporter like domains"/>
    <property type="match status" value="1"/>
</dbReference>
<dbReference type="PANTHER" id="PTHR23514">
    <property type="entry name" value="BYPASS OF STOP CODON PROTEIN 6"/>
    <property type="match status" value="1"/>
</dbReference>
<comment type="caution">
    <text evidence="9">The sequence shown here is derived from an EMBL/GenBank/DDBJ whole genome shotgun (WGS) entry which is preliminary data.</text>
</comment>
<dbReference type="EMBL" id="NBII01000002">
    <property type="protein sequence ID" value="PAV21897.1"/>
    <property type="molecule type" value="Genomic_DNA"/>
</dbReference>
<evidence type="ECO:0000256" key="4">
    <source>
        <dbReference type="ARBA" id="ARBA00022692"/>
    </source>
</evidence>
<feature type="transmembrane region" description="Helical" evidence="8">
    <location>
        <begin position="243"/>
        <end position="265"/>
    </location>
</feature>
<feature type="transmembrane region" description="Helical" evidence="8">
    <location>
        <begin position="217"/>
        <end position="237"/>
    </location>
</feature>
<organism evidence="9 10">
    <name type="scientific">Pyrrhoderma noxium</name>
    <dbReference type="NCBI Taxonomy" id="2282107"/>
    <lineage>
        <taxon>Eukaryota</taxon>
        <taxon>Fungi</taxon>
        <taxon>Dikarya</taxon>
        <taxon>Basidiomycota</taxon>
        <taxon>Agaricomycotina</taxon>
        <taxon>Agaricomycetes</taxon>
        <taxon>Hymenochaetales</taxon>
        <taxon>Hymenochaetaceae</taxon>
        <taxon>Pyrrhoderma</taxon>
    </lineage>
</organism>
<name>A0A286UQN9_9AGAM</name>
<dbReference type="GO" id="GO:0016020">
    <property type="term" value="C:membrane"/>
    <property type="evidence" value="ECO:0007669"/>
    <property type="project" value="TreeGrafter"/>
</dbReference>
<feature type="transmembrane region" description="Helical" evidence="8">
    <location>
        <begin position="302"/>
        <end position="321"/>
    </location>
</feature>
<dbReference type="AlphaFoldDB" id="A0A286UQN9"/>
<feature type="transmembrane region" description="Helical" evidence="8">
    <location>
        <begin position="34"/>
        <end position="56"/>
    </location>
</feature>
<dbReference type="SUPFAM" id="SSF103473">
    <property type="entry name" value="MFS general substrate transporter"/>
    <property type="match status" value="2"/>
</dbReference>
<keyword evidence="3" id="KW-0813">Transport</keyword>
<dbReference type="OrthoDB" id="413079at2759"/>
<feature type="transmembrane region" description="Helical" evidence="8">
    <location>
        <begin position="106"/>
        <end position="123"/>
    </location>
</feature>
<evidence type="ECO:0000256" key="7">
    <source>
        <dbReference type="SAM" id="MobiDB-lite"/>
    </source>
</evidence>
<evidence type="ECO:0000256" key="5">
    <source>
        <dbReference type="ARBA" id="ARBA00022989"/>
    </source>
</evidence>
<keyword evidence="10" id="KW-1185">Reference proteome</keyword>
<feature type="transmembrane region" description="Helical" evidence="8">
    <location>
        <begin position="451"/>
        <end position="470"/>
    </location>
</feature>
<dbReference type="GO" id="GO:0012505">
    <property type="term" value="C:endomembrane system"/>
    <property type="evidence" value="ECO:0007669"/>
    <property type="project" value="UniProtKB-SubCell"/>
</dbReference>
<feature type="transmembrane region" description="Helical" evidence="8">
    <location>
        <begin position="402"/>
        <end position="420"/>
    </location>
</feature>
<dbReference type="PANTHER" id="PTHR23514:SF3">
    <property type="entry name" value="BYPASS OF STOP CODON PROTEIN 6"/>
    <property type="match status" value="1"/>
</dbReference>
<sequence length="483" mass="53524">MSKLYDVLKIRKDQIYISLNAILQRHLRGCSKTYLASLTLLTVVLLFSLSTSLRILRSDYLKNHLIIGHEYYSLTLTCIPRTVPDTHNSSVSPANNRRYLNTPEKFWLRCCAAFFALFTAGWADGLTGSILPHIKEDFHLTYMIASLLFITSTIGFALGVITIGHVMCLLGHCRLNPIGFLTHLFSQNVISNETARANSLNDGMHSTRVTSPTRARFRILVLASILHAFFFILMGVARSFSGVLVAYFLAALGKAFLNGTVNAYVAASPKRPLGQMYACNAIGAFVAPFVCQTLLARGIPWAHFYLGSLSLSIINTTLLALSFRPTRKDYLAEDSEGSLLESVRSDAQFSMPTDVSEVKTTEKGTGFTRNPTCPETLGSKEEFSRSSTPSPSVKQIQSTLRYALKLRYVWAFSFFIWIYSGSETSTQGYMATYLLVVRGANPNTAGYVTSGFWAGVAISRFITGIATPYLSFTFRKHALHCTL</sequence>
<proteinExistence type="inferred from homology"/>
<evidence type="ECO:0000313" key="9">
    <source>
        <dbReference type="EMBL" id="PAV21897.1"/>
    </source>
</evidence>
<feature type="transmembrane region" description="Helical" evidence="8">
    <location>
        <begin position="143"/>
        <end position="170"/>
    </location>
</feature>
<evidence type="ECO:0000256" key="6">
    <source>
        <dbReference type="ARBA" id="ARBA00023136"/>
    </source>
</evidence>
<keyword evidence="5 8" id="KW-1133">Transmembrane helix</keyword>
<evidence type="ECO:0000256" key="1">
    <source>
        <dbReference type="ARBA" id="ARBA00004127"/>
    </source>
</evidence>
<evidence type="ECO:0000256" key="2">
    <source>
        <dbReference type="ARBA" id="ARBA00008335"/>
    </source>
</evidence>
<evidence type="ECO:0000256" key="8">
    <source>
        <dbReference type="SAM" id="Phobius"/>
    </source>
</evidence>
<feature type="transmembrane region" description="Helical" evidence="8">
    <location>
        <begin position="277"/>
        <end position="296"/>
    </location>
</feature>
<reference evidence="9 10" key="1">
    <citation type="journal article" date="2017" name="Mol. Ecol.">
        <title>Comparative and population genomic landscape of Phellinus noxius: A hypervariable fungus causing root rot in trees.</title>
        <authorList>
            <person name="Chung C.L."/>
            <person name="Lee T.J."/>
            <person name="Akiba M."/>
            <person name="Lee H.H."/>
            <person name="Kuo T.H."/>
            <person name="Liu D."/>
            <person name="Ke H.M."/>
            <person name="Yokoi T."/>
            <person name="Roa M.B."/>
            <person name="Lu M.J."/>
            <person name="Chang Y.Y."/>
            <person name="Ann P.J."/>
            <person name="Tsai J.N."/>
            <person name="Chen C.Y."/>
            <person name="Tzean S.S."/>
            <person name="Ota Y."/>
            <person name="Hattori T."/>
            <person name="Sahashi N."/>
            <person name="Liou R.F."/>
            <person name="Kikuchi T."/>
            <person name="Tsai I.J."/>
        </authorList>
    </citation>
    <scope>NUCLEOTIDE SEQUENCE [LARGE SCALE GENOMIC DNA]</scope>
    <source>
        <strain evidence="9 10">FFPRI411160</strain>
    </source>
</reference>
<accession>A0A286UQN9</accession>
<feature type="region of interest" description="Disordered" evidence="7">
    <location>
        <begin position="360"/>
        <end position="390"/>
    </location>
</feature>
<keyword evidence="6 8" id="KW-0472">Membrane</keyword>
<comment type="subcellular location">
    <subcellularLocation>
        <location evidence="1">Endomembrane system</location>
        <topology evidence="1">Multi-pass membrane protein</topology>
    </subcellularLocation>
</comment>